<proteinExistence type="predicted"/>
<accession>A0A9W8MSQ2</accession>
<evidence type="ECO:0000256" key="3">
    <source>
        <dbReference type="ARBA" id="ARBA00022833"/>
    </source>
</evidence>
<name>A0A9W8MSQ2_9AGAR</name>
<evidence type="ECO:0000313" key="6">
    <source>
        <dbReference type="EMBL" id="KAJ3497348.1"/>
    </source>
</evidence>
<evidence type="ECO:0000259" key="5">
    <source>
        <dbReference type="PROSITE" id="PS50865"/>
    </source>
</evidence>
<reference evidence="6" key="1">
    <citation type="submission" date="2022-07" db="EMBL/GenBank/DDBJ databases">
        <title>Genome Sequence of Agrocybe chaxingu.</title>
        <authorList>
            <person name="Buettner E."/>
        </authorList>
    </citation>
    <scope>NUCLEOTIDE SEQUENCE</scope>
    <source>
        <strain evidence="6">MP-N11</strain>
    </source>
</reference>
<dbReference type="PROSITE" id="PS50865">
    <property type="entry name" value="ZF_MYND_2"/>
    <property type="match status" value="1"/>
</dbReference>
<keyword evidence="1" id="KW-0479">Metal-binding</keyword>
<protein>
    <recommendedName>
        <fullName evidence="5">MYND-type domain-containing protein</fullName>
    </recommendedName>
</protein>
<dbReference type="Gene3D" id="6.10.140.2220">
    <property type="match status" value="1"/>
</dbReference>
<sequence>MHLPPRPDIPLHLDIVEVDEKFFPPPPSVRTVPKAVLYWIGTFHMENRCSAYKCPNSIQSAGRNFQCCGRCHAVSYCGRECQTVAWRDEKYPHKRVCRAIRFLVDVAGGPGLFWHTPNSPPIPPEIPGDLPFKGFQYYILENWKKAGVGEDHEDMVLVYDWSKSIEATRNMPNGSTWTEGFPDYEDALARVTVPLGRGPKRKILDSGIFSSRFSSPQEQTKKLNDSSPHSRGVLAGLLIPISVNITKAGGLVEQGSMNRTWMEFYAPLSEKSKYSTARCAIIIKGFTVLYSGLKEGGIKSVATHTWPTSPAALMPFGADELVKTMLQWYRFVPDPIVFQLIARILHTARFALIPSLSKSFAFPTSSLIPQGTSSI</sequence>
<feature type="domain" description="MYND-type" evidence="5">
    <location>
        <begin position="51"/>
        <end position="97"/>
    </location>
</feature>
<dbReference type="AlphaFoldDB" id="A0A9W8MSQ2"/>
<keyword evidence="3" id="KW-0862">Zinc</keyword>
<evidence type="ECO:0000256" key="2">
    <source>
        <dbReference type="ARBA" id="ARBA00022771"/>
    </source>
</evidence>
<evidence type="ECO:0000256" key="1">
    <source>
        <dbReference type="ARBA" id="ARBA00022723"/>
    </source>
</evidence>
<comment type="caution">
    <text evidence="6">The sequence shown here is derived from an EMBL/GenBank/DDBJ whole genome shotgun (WGS) entry which is preliminary data.</text>
</comment>
<dbReference type="Proteomes" id="UP001148786">
    <property type="component" value="Unassembled WGS sequence"/>
</dbReference>
<dbReference type="GO" id="GO:0008270">
    <property type="term" value="F:zinc ion binding"/>
    <property type="evidence" value="ECO:0007669"/>
    <property type="project" value="UniProtKB-KW"/>
</dbReference>
<keyword evidence="7" id="KW-1185">Reference proteome</keyword>
<dbReference type="SUPFAM" id="SSF144232">
    <property type="entry name" value="HIT/MYND zinc finger-like"/>
    <property type="match status" value="1"/>
</dbReference>
<dbReference type="OrthoDB" id="2998255at2759"/>
<organism evidence="6 7">
    <name type="scientific">Agrocybe chaxingu</name>
    <dbReference type="NCBI Taxonomy" id="84603"/>
    <lineage>
        <taxon>Eukaryota</taxon>
        <taxon>Fungi</taxon>
        <taxon>Dikarya</taxon>
        <taxon>Basidiomycota</taxon>
        <taxon>Agaricomycotina</taxon>
        <taxon>Agaricomycetes</taxon>
        <taxon>Agaricomycetidae</taxon>
        <taxon>Agaricales</taxon>
        <taxon>Agaricineae</taxon>
        <taxon>Strophariaceae</taxon>
        <taxon>Agrocybe</taxon>
    </lineage>
</organism>
<gene>
    <name evidence="6" type="ORF">NLJ89_g10357</name>
</gene>
<evidence type="ECO:0000256" key="4">
    <source>
        <dbReference type="PROSITE-ProRule" id="PRU00134"/>
    </source>
</evidence>
<evidence type="ECO:0000313" key="7">
    <source>
        <dbReference type="Proteomes" id="UP001148786"/>
    </source>
</evidence>
<dbReference type="EMBL" id="JANKHO010001868">
    <property type="protein sequence ID" value="KAJ3497348.1"/>
    <property type="molecule type" value="Genomic_DNA"/>
</dbReference>
<keyword evidence="2 4" id="KW-0863">Zinc-finger</keyword>
<dbReference type="InterPro" id="IPR002893">
    <property type="entry name" value="Znf_MYND"/>
</dbReference>